<organism evidence="2">
    <name type="scientific">marine sediment metagenome</name>
    <dbReference type="NCBI Taxonomy" id="412755"/>
    <lineage>
        <taxon>unclassified sequences</taxon>
        <taxon>metagenomes</taxon>
        <taxon>ecological metagenomes</taxon>
    </lineage>
</organism>
<evidence type="ECO:0000313" key="2">
    <source>
        <dbReference type="EMBL" id="GAI12810.1"/>
    </source>
</evidence>
<name>X1MDP5_9ZZZZ</name>
<dbReference type="PANTHER" id="PTHR43135:SF3">
    <property type="entry name" value="ALPHA-D-RIBOSE 1-METHYLPHOSPHONATE 5-TRIPHOSPHATE DIPHOSPHATASE"/>
    <property type="match status" value="1"/>
</dbReference>
<accession>X1MDP5</accession>
<dbReference type="InterPro" id="IPR051781">
    <property type="entry name" value="Metallo-dep_Hydrolase"/>
</dbReference>
<feature type="non-terminal residue" evidence="2">
    <location>
        <position position="1"/>
    </location>
</feature>
<dbReference type="InterPro" id="IPR011059">
    <property type="entry name" value="Metal-dep_hydrolase_composite"/>
</dbReference>
<dbReference type="GO" id="GO:0016810">
    <property type="term" value="F:hydrolase activity, acting on carbon-nitrogen (but not peptide) bonds"/>
    <property type="evidence" value="ECO:0007669"/>
    <property type="project" value="InterPro"/>
</dbReference>
<sequence>VIFPAQINFEQFTRNRINVPKILADAGVKIACRPKTDNVQGHEDFLREMAELVKSGLDKEIAKKSITIYPAEMLGINYRLGSLEVGKDANLLILSGDPLDVGTKIHQVMLEGKIVYHTP</sequence>
<dbReference type="InterPro" id="IPR006680">
    <property type="entry name" value="Amidohydro-rel"/>
</dbReference>
<dbReference type="EMBL" id="BARV01010480">
    <property type="protein sequence ID" value="GAI12810.1"/>
    <property type="molecule type" value="Genomic_DNA"/>
</dbReference>
<dbReference type="PANTHER" id="PTHR43135">
    <property type="entry name" value="ALPHA-D-RIBOSE 1-METHYLPHOSPHONATE 5-TRIPHOSPHATE DIPHOSPHATASE"/>
    <property type="match status" value="1"/>
</dbReference>
<proteinExistence type="predicted"/>
<dbReference type="AlphaFoldDB" id="X1MDP5"/>
<dbReference type="Gene3D" id="3.20.20.140">
    <property type="entry name" value="Metal-dependent hydrolases"/>
    <property type="match status" value="1"/>
</dbReference>
<comment type="caution">
    <text evidence="2">The sequence shown here is derived from an EMBL/GenBank/DDBJ whole genome shotgun (WGS) entry which is preliminary data.</text>
</comment>
<dbReference type="SUPFAM" id="SSF51338">
    <property type="entry name" value="Composite domain of metallo-dependent hydrolases"/>
    <property type="match status" value="1"/>
</dbReference>
<protein>
    <recommendedName>
        <fullName evidence="1">Amidohydrolase-related domain-containing protein</fullName>
    </recommendedName>
</protein>
<dbReference type="Gene3D" id="2.30.40.10">
    <property type="entry name" value="Urease, subunit C, domain 1"/>
    <property type="match status" value="1"/>
</dbReference>
<gene>
    <name evidence="2" type="ORF">S06H3_20264</name>
</gene>
<evidence type="ECO:0000259" key="1">
    <source>
        <dbReference type="Pfam" id="PF01979"/>
    </source>
</evidence>
<dbReference type="Pfam" id="PF01979">
    <property type="entry name" value="Amidohydro_1"/>
    <property type="match status" value="1"/>
</dbReference>
<feature type="domain" description="Amidohydrolase-related" evidence="1">
    <location>
        <begin position="13"/>
        <end position="115"/>
    </location>
</feature>
<reference evidence="2" key="1">
    <citation type="journal article" date="2014" name="Front. Microbiol.">
        <title>High frequency of phylogenetically diverse reductive dehalogenase-homologous genes in deep subseafloor sedimentary metagenomes.</title>
        <authorList>
            <person name="Kawai M."/>
            <person name="Futagami T."/>
            <person name="Toyoda A."/>
            <person name="Takaki Y."/>
            <person name="Nishi S."/>
            <person name="Hori S."/>
            <person name="Arai W."/>
            <person name="Tsubouchi T."/>
            <person name="Morono Y."/>
            <person name="Uchiyama I."/>
            <person name="Ito T."/>
            <person name="Fujiyama A."/>
            <person name="Inagaki F."/>
            <person name="Takami H."/>
        </authorList>
    </citation>
    <scope>NUCLEOTIDE SEQUENCE</scope>
    <source>
        <strain evidence="2">Expedition CK06-06</strain>
    </source>
</reference>